<comment type="caution">
    <text evidence="1">The sequence shown here is derived from an EMBL/GenBank/DDBJ whole genome shotgun (WGS) entry which is preliminary data.</text>
</comment>
<evidence type="ECO:0000313" key="1">
    <source>
        <dbReference type="EMBL" id="GGX65352.1"/>
    </source>
</evidence>
<evidence type="ECO:0000313" key="2">
    <source>
        <dbReference type="Proteomes" id="UP000645555"/>
    </source>
</evidence>
<dbReference type="EMBL" id="BMWD01000011">
    <property type="protein sequence ID" value="GGX65352.1"/>
    <property type="molecule type" value="Genomic_DNA"/>
</dbReference>
<gene>
    <name evidence="1" type="ORF">GCM10010515_36260</name>
</gene>
<name>A0A918NGI1_9ACTN</name>
<reference evidence="1" key="1">
    <citation type="journal article" date="2014" name="Int. J. Syst. Evol. Microbiol.">
        <title>Complete genome sequence of Corynebacterium casei LMG S-19264T (=DSM 44701T), isolated from a smear-ripened cheese.</title>
        <authorList>
            <consortium name="US DOE Joint Genome Institute (JGI-PGF)"/>
            <person name="Walter F."/>
            <person name="Albersmeier A."/>
            <person name="Kalinowski J."/>
            <person name="Ruckert C."/>
        </authorList>
    </citation>
    <scope>NUCLEOTIDE SEQUENCE</scope>
    <source>
        <strain evidence="1">JCM 4956</strain>
    </source>
</reference>
<reference evidence="1" key="2">
    <citation type="submission" date="2020-09" db="EMBL/GenBank/DDBJ databases">
        <authorList>
            <person name="Sun Q."/>
            <person name="Ohkuma M."/>
        </authorList>
    </citation>
    <scope>NUCLEOTIDE SEQUENCE</scope>
    <source>
        <strain evidence="1">JCM 4956</strain>
    </source>
</reference>
<sequence>MTDQGTPVPVDGFRAVAIDADWPESRQFMGSGYNRVTGDIHVHLWFGSASHDPEVEHVIVFSASSGNAKAREALEDALEDYCYPDEGLPAGLPASEPVTVTADGEPVTFELWRNSSTPYWVARGRVGSTEVVLSGSGTEPGELRLVRVNDLSAYSAPIASLPAREAISVAMGSDLQATPSRQLQVEEADTALRTLRDIAARNAALGGPGRELHGEEADTTMRALRHIAQNAGPAGQLGAES</sequence>
<proteinExistence type="predicted"/>
<protein>
    <submittedName>
        <fullName evidence="1">Uncharacterized protein</fullName>
    </submittedName>
</protein>
<keyword evidence="2" id="KW-1185">Reference proteome</keyword>
<accession>A0A918NGI1</accession>
<organism evidence="1 2">
    <name type="scientific">Streptomyces fructofermentans</name>
    <dbReference type="NCBI Taxonomy" id="152141"/>
    <lineage>
        <taxon>Bacteria</taxon>
        <taxon>Bacillati</taxon>
        <taxon>Actinomycetota</taxon>
        <taxon>Actinomycetes</taxon>
        <taxon>Kitasatosporales</taxon>
        <taxon>Streptomycetaceae</taxon>
        <taxon>Streptomyces</taxon>
    </lineage>
</organism>
<dbReference type="Proteomes" id="UP000645555">
    <property type="component" value="Unassembled WGS sequence"/>
</dbReference>
<dbReference type="RefSeq" id="WP_190036546.1">
    <property type="nucleotide sequence ID" value="NZ_BMWD01000011.1"/>
</dbReference>
<dbReference type="AlphaFoldDB" id="A0A918NGI1"/>